<protein>
    <recommendedName>
        <fullName evidence="5">DHHA2 domain-containing protein</fullName>
    </recommendedName>
</protein>
<dbReference type="SMART" id="SM01131">
    <property type="entry name" value="DHHA2"/>
    <property type="match status" value="1"/>
</dbReference>
<accession>G8BQA6</accession>
<dbReference type="Proteomes" id="UP000005666">
    <property type="component" value="Chromosome 2"/>
</dbReference>
<keyword evidence="4" id="KW-0464">Manganese</keyword>
<evidence type="ECO:0000256" key="2">
    <source>
        <dbReference type="ARBA" id="ARBA00022723"/>
    </source>
</evidence>
<evidence type="ECO:0000313" key="6">
    <source>
        <dbReference type="EMBL" id="CCE61703.1"/>
    </source>
</evidence>
<feature type="domain" description="DHHA2" evidence="5">
    <location>
        <begin position="231"/>
        <end position="386"/>
    </location>
</feature>
<dbReference type="PANTHER" id="PTHR12112">
    <property type="entry name" value="BNIP - RELATED"/>
    <property type="match status" value="1"/>
</dbReference>
<dbReference type="PANTHER" id="PTHR12112:SF39">
    <property type="entry name" value="EG:152A3.5 PROTEIN (FBGN0003116_PN PROTEIN)"/>
    <property type="match status" value="1"/>
</dbReference>
<dbReference type="OrthoDB" id="374045at2759"/>
<keyword evidence="2" id="KW-0479">Metal-binding</keyword>
<dbReference type="Gene3D" id="3.90.1640.10">
    <property type="entry name" value="inorganic pyrophosphatase (n-terminal core)"/>
    <property type="match status" value="1"/>
</dbReference>
<keyword evidence="3" id="KW-0378">Hydrolase</keyword>
<dbReference type="GeneID" id="11535117"/>
<evidence type="ECO:0000256" key="4">
    <source>
        <dbReference type="ARBA" id="ARBA00023211"/>
    </source>
</evidence>
<dbReference type="Pfam" id="PF01368">
    <property type="entry name" value="DHH"/>
    <property type="match status" value="1"/>
</dbReference>
<dbReference type="RefSeq" id="XP_003684137.1">
    <property type="nucleotide sequence ID" value="XM_003684089.1"/>
</dbReference>
<dbReference type="eggNOG" id="KOG4129">
    <property type="taxonomic scope" value="Eukaryota"/>
</dbReference>
<dbReference type="KEGG" id="tpf:TPHA_0B00310"/>
<evidence type="ECO:0000313" key="7">
    <source>
        <dbReference type="Proteomes" id="UP000005666"/>
    </source>
</evidence>
<evidence type="ECO:0000256" key="3">
    <source>
        <dbReference type="ARBA" id="ARBA00022801"/>
    </source>
</evidence>
<dbReference type="SUPFAM" id="SSF64182">
    <property type="entry name" value="DHH phosphoesterases"/>
    <property type="match status" value="1"/>
</dbReference>
<dbReference type="GO" id="GO:0005759">
    <property type="term" value="C:mitochondrial matrix"/>
    <property type="evidence" value="ECO:0007669"/>
    <property type="project" value="EnsemblFungi"/>
</dbReference>
<dbReference type="EMBL" id="HE612857">
    <property type="protein sequence ID" value="CCE61703.1"/>
    <property type="molecule type" value="Genomic_DNA"/>
</dbReference>
<sequence>MSINLYIEGEGILFKSISLYLSHVKNAYFNGIKNDKRVVNIVCGNEAADFDSIACAISYSYYSFISNQNDIVIPIIDIPIVDFNLRRDVVYALDQMNIKREDLFFRNHLIQLRENFEQINVILSDHNKPSAGLTKLTDKVVGILDHHQDSGLYLDVVPRFIELSGSCSSLVFKYWYERIANLEKMKSAIPLCLGAGVIDTTNFTNRCIDIDLEALKLYKEALPNLNIEEYFKNLKIAKDNIKGLTIKQILKKDYKHFTYANKSGKSISIGISSIVKSMDWLYNEHGGKSNFLKESEVFLQEMHVDIFVIMTSFVDINNKFNRELVIIPSHEYKNISVEIIKDIQGKLGLQPVLNSNESDAITHYSYSQLNLKASRKQVAPFLEEAFNSLQ</sequence>
<dbReference type="Pfam" id="PF02833">
    <property type="entry name" value="DHHA2"/>
    <property type="match status" value="1"/>
</dbReference>
<dbReference type="AlphaFoldDB" id="G8BQA6"/>
<dbReference type="InterPro" id="IPR004097">
    <property type="entry name" value="DHHA2"/>
</dbReference>
<organism evidence="6 7">
    <name type="scientific">Tetrapisispora phaffii (strain ATCC 24235 / CBS 4417 / NBRC 1672 / NRRL Y-8282 / UCD 70-5)</name>
    <name type="common">Yeast</name>
    <name type="synonym">Fabospora phaffii</name>
    <dbReference type="NCBI Taxonomy" id="1071381"/>
    <lineage>
        <taxon>Eukaryota</taxon>
        <taxon>Fungi</taxon>
        <taxon>Dikarya</taxon>
        <taxon>Ascomycota</taxon>
        <taxon>Saccharomycotina</taxon>
        <taxon>Saccharomycetes</taxon>
        <taxon>Saccharomycetales</taxon>
        <taxon>Saccharomycetaceae</taxon>
        <taxon>Tetrapisispora</taxon>
    </lineage>
</organism>
<evidence type="ECO:0000256" key="1">
    <source>
        <dbReference type="ARBA" id="ARBA00001936"/>
    </source>
</evidence>
<dbReference type="GO" id="GO:0006798">
    <property type="term" value="P:polyphosphate catabolic process"/>
    <property type="evidence" value="ECO:0007669"/>
    <property type="project" value="EnsemblFungi"/>
</dbReference>
<evidence type="ECO:0000259" key="5">
    <source>
        <dbReference type="SMART" id="SM01131"/>
    </source>
</evidence>
<dbReference type="OMA" id="TMTIFFN"/>
<keyword evidence="7" id="KW-1185">Reference proteome</keyword>
<dbReference type="InterPro" id="IPR038222">
    <property type="entry name" value="DHHA2_dom_sf"/>
</dbReference>
<dbReference type="InterPro" id="IPR001667">
    <property type="entry name" value="DDH_dom"/>
</dbReference>
<name>G8BQA6_TETPH</name>
<comment type="cofactor">
    <cofactor evidence="1">
        <name>Mn(2+)</name>
        <dbReference type="ChEBI" id="CHEBI:29035"/>
    </cofactor>
</comment>
<dbReference type="InterPro" id="IPR038763">
    <property type="entry name" value="DHH_sf"/>
</dbReference>
<dbReference type="GO" id="GO:0004309">
    <property type="term" value="F:exopolyphosphatase activity"/>
    <property type="evidence" value="ECO:0007669"/>
    <property type="project" value="EnsemblFungi"/>
</dbReference>
<dbReference type="Gene3D" id="3.10.310.20">
    <property type="entry name" value="DHHA2 domain"/>
    <property type="match status" value="1"/>
</dbReference>
<reference evidence="6 7" key="1">
    <citation type="journal article" date="2011" name="Proc. Natl. Acad. Sci. U.S.A.">
        <title>Evolutionary erosion of yeast sex chromosomes by mating-type switching accidents.</title>
        <authorList>
            <person name="Gordon J.L."/>
            <person name="Armisen D."/>
            <person name="Proux-Wera E."/>
            <person name="Oheigeartaigh S.S."/>
            <person name="Byrne K.P."/>
            <person name="Wolfe K.H."/>
        </authorList>
    </citation>
    <scope>NUCLEOTIDE SEQUENCE [LARGE SCALE GENOMIC DNA]</scope>
    <source>
        <strain evidence="7">ATCC 24235 / CBS 4417 / NBRC 1672 / NRRL Y-8282 / UCD 70-5</strain>
    </source>
</reference>
<dbReference type="HOGENOM" id="CLU_019358_1_0_1"/>
<proteinExistence type="predicted"/>
<dbReference type="GO" id="GO:0046872">
    <property type="term" value="F:metal ion binding"/>
    <property type="evidence" value="ECO:0007669"/>
    <property type="project" value="UniProtKB-KW"/>
</dbReference>
<dbReference type="STRING" id="1071381.G8BQA6"/>
<gene>
    <name evidence="6" type="primary">TPHA0B00310</name>
    <name evidence="6" type="ordered locus">TPHA_0B00310</name>
</gene>